<dbReference type="GO" id="GO:0003677">
    <property type="term" value="F:DNA binding"/>
    <property type="evidence" value="ECO:0007669"/>
    <property type="project" value="UniProtKB-UniRule"/>
</dbReference>
<dbReference type="CDD" id="cd21036">
    <property type="entry name" value="WH_MUS81"/>
    <property type="match status" value="1"/>
</dbReference>
<dbReference type="InterPro" id="IPR033309">
    <property type="entry name" value="Mus81"/>
</dbReference>
<evidence type="ECO:0000313" key="17">
    <source>
        <dbReference type="EnsemblPlants" id="KQK11542"/>
    </source>
</evidence>
<reference evidence="16 17" key="1">
    <citation type="journal article" date="2010" name="Nature">
        <title>Genome sequencing and analysis of the model grass Brachypodium distachyon.</title>
        <authorList>
            <consortium name="International Brachypodium Initiative"/>
        </authorList>
    </citation>
    <scope>NUCLEOTIDE SEQUENCE [LARGE SCALE GENOMIC DNA]</scope>
    <source>
        <strain evidence="16">Bd21</strain>
        <strain evidence="17">cv. Bd21</strain>
    </source>
</reference>
<comment type="cofactor">
    <cofactor evidence="1 13">
        <name>Mg(2+)</name>
        <dbReference type="ChEBI" id="CHEBI:18420"/>
    </cofactor>
</comment>
<keyword evidence="4 13" id="KW-0540">Nuclease</keyword>
<dbReference type="PANTHER" id="PTHR13451:SF0">
    <property type="entry name" value="CROSSOVER JUNCTION ENDONUCLEASE MUS81"/>
    <property type="match status" value="1"/>
</dbReference>
<keyword evidence="18" id="KW-1185">Reference proteome</keyword>
<evidence type="ECO:0000256" key="7">
    <source>
        <dbReference type="ARBA" id="ARBA00022763"/>
    </source>
</evidence>
<evidence type="ECO:0000256" key="3">
    <source>
        <dbReference type="ARBA" id="ARBA00010015"/>
    </source>
</evidence>
<dbReference type="GO" id="GO:0008821">
    <property type="term" value="F:crossover junction DNA endonuclease activity"/>
    <property type="evidence" value="ECO:0007669"/>
    <property type="project" value="UniProtKB-UniRule"/>
</dbReference>
<dbReference type="GO" id="GO:0046872">
    <property type="term" value="F:metal ion binding"/>
    <property type="evidence" value="ECO:0007669"/>
    <property type="project" value="UniProtKB-UniRule"/>
</dbReference>
<dbReference type="GO" id="GO:0006308">
    <property type="term" value="P:DNA catabolic process"/>
    <property type="evidence" value="ECO:0007669"/>
    <property type="project" value="UniProtKB-UniRule"/>
</dbReference>
<dbReference type="Proteomes" id="UP000008810">
    <property type="component" value="Chromosome 2"/>
</dbReference>
<evidence type="ECO:0000256" key="12">
    <source>
        <dbReference type="ARBA" id="ARBA00023242"/>
    </source>
</evidence>
<feature type="region of interest" description="Disordered" evidence="14">
    <location>
        <begin position="117"/>
        <end position="148"/>
    </location>
</feature>
<dbReference type="ExpressionAtlas" id="A0A0Q3N4F6">
    <property type="expression patterns" value="baseline"/>
</dbReference>
<evidence type="ECO:0000256" key="5">
    <source>
        <dbReference type="ARBA" id="ARBA00022723"/>
    </source>
</evidence>
<comment type="function">
    <text evidence="13">Interacts with EME1 to form a DNA structure-specific endonuclease with substrate preference for branched DNA structures with a 5'-end at the branch nick. Typical substrates include 3'-flap structures, D-loops, replication forks and nicked Holliday junctions. May be required in mitosis for the processing of stalled or collapsed replication fork intermediates. May be required in meiosis for the repair of meiosis-specific double strand breaks subsequent to single-end invasion (SEI).</text>
</comment>
<keyword evidence="7 13" id="KW-0227">DNA damage</keyword>
<gene>
    <name evidence="17" type="primary">LOC100833052</name>
    <name evidence="16" type="ORF">BRADI_2g60755v3</name>
</gene>
<dbReference type="RefSeq" id="XP_014753921.1">
    <property type="nucleotide sequence ID" value="XM_014898435.2"/>
</dbReference>
<dbReference type="STRING" id="15368.A0A0Q3N4F6"/>
<organism evidence="16">
    <name type="scientific">Brachypodium distachyon</name>
    <name type="common">Purple false brome</name>
    <name type="synonym">Trachynia distachya</name>
    <dbReference type="NCBI Taxonomy" id="15368"/>
    <lineage>
        <taxon>Eukaryota</taxon>
        <taxon>Viridiplantae</taxon>
        <taxon>Streptophyta</taxon>
        <taxon>Embryophyta</taxon>
        <taxon>Tracheophyta</taxon>
        <taxon>Spermatophyta</taxon>
        <taxon>Magnoliopsida</taxon>
        <taxon>Liliopsida</taxon>
        <taxon>Poales</taxon>
        <taxon>Poaceae</taxon>
        <taxon>BOP clade</taxon>
        <taxon>Pooideae</taxon>
        <taxon>Stipodae</taxon>
        <taxon>Brachypodieae</taxon>
        <taxon>Brachypodium</taxon>
    </lineage>
</organism>
<dbReference type="OrthoDB" id="5963188at2759"/>
<feature type="compositionally biased region" description="Basic and acidic residues" evidence="14">
    <location>
        <begin position="137"/>
        <end position="148"/>
    </location>
</feature>
<evidence type="ECO:0000259" key="15">
    <source>
        <dbReference type="Pfam" id="PF21136"/>
    </source>
</evidence>
<comment type="subunit">
    <text evidence="13">Interacts with EME1.</text>
</comment>
<dbReference type="GO" id="GO:0048476">
    <property type="term" value="C:Holliday junction resolvase complex"/>
    <property type="evidence" value="ECO:0007669"/>
    <property type="project" value="UniProtKB-UniRule"/>
</dbReference>
<keyword evidence="6 13" id="KW-0255">Endonuclease</keyword>
<dbReference type="FunFam" id="1.10.10.10:FF:000307">
    <property type="entry name" value="Crossover junction endonuclease MUS81"/>
    <property type="match status" value="1"/>
</dbReference>
<evidence type="ECO:0000256" key="10">
    <source>
        <dbReference type="ARBA" id="ARBA00023172"/>
    </source>
</evidence>
<evidence type="ECO:0000256" key="9">
    <source>
        <dbReference type="ARBA" id="ARBA00022842"/>
    </source>
</evidence>
<comment type="subcellular location">
    <subcellularLocation>
        <location evidence="2 13">Nucleus</location>
    </subcellularLocation>
</comment>
<evidence type="ECO:0000256" key="4">
    <source>
        <dbReference type="ARBA" id="ARBA00022722"/>
    </source>
</evidence>
<feature type="domain" description="MUS81 winged helix" evidence="15">
    <location>
        <begin position="22"/>
        <end position="106"/>
    </location>
</feature>
<evidence type="ECO:0000313" key="16">
    <source>
        <dbReference type="EMBL" id="KQK11542.1"/>
    </source>
</evidence>
<name>A0A0Q3N4F6_BRADI</name>
<dbReference type="Pfam" id="PF21136">
    <property type="entry name" value="WHD_MUS81"/>
    <property type="match status" value="1"/>
</dbReference>
<keyword evidence="11 13" id="KW-0234">DNA repair</keyword>
<keyword evidence="10 13" id="KW-0233">DNA recombination</keyword>
<proteinExistence type="inferred from homology"/>
<dbReference type="InterPro" id="IPR036388">
    <property type="entry name" value="WH-like_DNA-bd_sf"/>
</dbReference>
<evidence type="ECO:0000256" key="11">
    <source>
        <dbReference type="ARBA" id="ARBA00023204"/>
    </source>
</evidence>
<dbReference type="GO" id="GO:0005634">
    <property type="term" value="C:nucleus"/>
    <property type="evidence" value="ECO:0007669"/>
    <property type="project" value="UniProtKB-SubCell"/>
</dbReference>
<protein>
    <recommendedName>
        <fullName evidence="13">Crossover junction endonuclease MUS81</fullName>
        <ecNumber evidence="13">3.1.22.-</ecNumber>
    </recommendedName>
</protein>
<dbReference type="EMBL" id="CM000881">
    <property type="protein sequence ID" value="KQK11542.1"/>
    <property type="molecule type" value="Genomic_DNA"/>
</dbReference>
<accession>A0A0Q3N4F6</accession>
<reference evidence="17" key="3">
    <citation type="submission" date="2018-08" db="UniProtKB">
        <authorList>
            <consortium name="EnsemblPlants"/>
        </authorList>
    </citation>
    <scope>IDENTIFICATION</scope>
    <source>
        <strain evidence="17">cv. Bd21</strain>
    </source>
</reference>
<keyword evidence="8 13" id="KW-0378">Hydrolase</keyword>
<sequence length="148" mass="16326">MKDSFPGSIPGKKRRRTKCYVPQKNSASYAILITLYREMTRGKAFMMKQELSDAADASGLTQFAIETNPGCSQNDYYTGWSCMKTLLSNALVVKWSNPAKYRLTEEVEKLLSIVSARSGSAAKEISLSDSDSDSDSDELHEGNKPLIG</sequence>
<dbReference type="Gene3D" id="1.10.10.10">
    <property type="entry name" value="Winged helix-like DNA-binding domain superfamily/Winged helix DNA-binding domain"/>
    <property type="match status" value="1"/>
</dbReference>
<dbReference type="InterPro" id="IPR047417">
    <property type="entry name" value="WHD_MUS81"/>
</dbReference>
<dbReference type="EC" id="3.1.22.-" evidence="13"/>
<keyword evidence="5 13" id="KW-0479">Metal-binding</keyword>
<evidence type="ECO:0000256" key="8">
    <source>
        <dbReference type="ARBA" id="ARBA00022801"/>
    </source>
</evidence>
<dbReference type="AlphaFoldDB" id="A0A0Q3N4F6"/>
<dbReference type="Gramene" id="KQK11542">
    <property type="protein sequence ID" value="KQK11542"/>
    <property type="gene ID" value="BRADI_2g60755v3"/>
</dbReference>
<dbReference type="GeneID" id="100833052"/>
<evidence type="ECO:0000256" key="1">
    <source>
        <dbReference type="ARBA" id="ARBA00001946"/>
    </source>
</evidence>
<evidence type="ECO:0000256" key="2">
    <source>
        <dbReference type="ARBA" id="ARBA00004123"/>
    </source>
</evidence>
<evidence type="ECO:0000313" key="18">
    <source>
        <dbReference type="Proteomes" id="UP000008810"/>
    </source>
</evidence>
<keyword evidence="9 13" id="KW-0460">Magnesium</keyword>
<evidence type="ECO:0000256" key="6">
    <source>
        <dbReference type="ARBA" id="ARBA00022759"/>
    </source>
</evidence>
<dbReference type="GO" id="GO:0000727">
    <property type="term" value="P:double-strand break repair via break-induced replication"/>
    <property type="evidence" value="ECO:0007669"/>
    <property type="project" value="UniProtKB-UniRule"/>
</dbReference>
<dbReference type="EnsemblPlants" id="KQK11542">
    <property type="protein sequence ID" value="KQK11542"/>
    <property type="gene ID" value="BRADI_2g60755v3"/>
</dbReference>
<dbReference type="PANTHER" id="PTHR13451">
    <property type="entry name" value="CLASS II CROSSOVER JUNCTION ENDONUCLEASE MUS81"/>
    <property type="match status" value="1"/>
</dbReference>
<evidence type="ECO:0000256" key="13">
    <source>
        <dbReference type="RuleBase" id="RU369042"/>
    </source>
</evidence>
<reference evidence="16" key="2">
    <citation type="submission" date="2017-06" db="EMBL/GenBank/DDBJ databases">
        <title>WGS assembly of Brachypodium distachyon.</title>
        <authorList>
            <consortium name="The International Brachypodium Initiative"/>
            <person name="Lucas S."/>
            <person name="Harmon-Smith M."/>
            <person name="Lail K."/>
            <person name="Tice H."/>
            <person name="Grimwood J."/>
            <person name="Bruce D."/>
            <person name="Barry K."/>
            <person name="Shu S."/>
            <person name="Lindquist E."/>
            <person name="Wang M."/>
            <person name="Pitluck S."/>
            <person name="Vogel J.P."/>
            <person name="Garvin D.F."/>
            <person name="Mockler T.C."/>
            <person name="Schmutz J."/>
            <person name="Rokhsar D."/>
            <person name="Bevan M.W."/>
        </authorList>
    </citation>
    <scope>NUCLEOTIDE SEQUENCE</scope>
    <source>
        <strain evidence="16">Bd21</strain>
    </source>
</reference>
<dbReference type="GO" id="GO:0007127">
    <property type="term" value="P:meiosis I"/>
    <property type="evidence" value="ECO:0007669"/>
    <property type="project" value="UniProtKB-ARBA"/>
</dbReference>
<evidence type="ECO:0000256" key="14">
    <source>
        <dbReference type="SAM" id="MobiDB-lite"/>
    </source>
</evidence>
<keyword evidence="12 13" id="KW-0539">Nucleus</keyword>
<comment type="similarity">
    <text evidence="3 13">Belongs to the XPF family.</text>
</comment>